<dbReference type="EMBL" id="HBGQ01024669">
    <property type="protein sequence ID" value="CAD9402092.1"/>
    <property type="molecule type" value="Transcribed_RNA"/>
</dbReference>
<accession>A0A7S2BPS8</accession>
<dbReference type="Gene3D" id="1.25.40.10">
    <property type="entry name" value="Tetratricopeptide repeat domain"/>
    <property type="match status" value="1"/>
</dbReference>
<dbReference type="InterPro" id="IPR019734">
    <property type="entry name" value="TPR_rpt"/>
</dbReference>
<protein>
    <recommendedName>
        <fullName evidence="2">KIF-binding protein</fullName>
    </recommendedName>
</protein>
<dbReference type="InterPro" id="IPR011990">
    <property type="entry name" value="TPR-like_helical_dom_sf"/>
</dbReference>
<proteinExistence type="predicted"/>
<dbReference type="SUPFAM" id="SSF48452">
    <property type="entry name" value="TPR-like"/>
    <property type="match status" value="1"/>
</dbReference>
<gene>
    <name evidence="1" type="ORF">AAND1436_LOCUS12178</name>
</gene>
<dbReference type="AlphaFoldDB" id="A0A7S2BPS8"/>
<organism evidence="1">
    <name type="scientific">Alexandrium andersonii</name>
    <dbReference type="NCBI Taxonomy" id="327968"/>
    <lineage>
        <taxon>Eukaryota</taxon>
        <taxon>Sar</taxon>
        <taxon>Alveolata</taxon>
        <taxon>Dinophyceae</taxon>
        <taxon>Gonyaulacales</taxon>
        <taxon>Pyrocystaceae</taxon>
        <taxon>Alexandrium</taxon>
    </lineage>
</organism>
<evidence type="ECO:0008006" key="2">
    <source>
        <dbReference type="Google" id="ProtNLM"/>
    </source>
</evidence>
<sequence length="178" mass="20437">MRPFLRRGERELLALAFAHRGRCHLLKQDYRQVIDDTKRFIRLYEMLIDEGNLAAMHEHEKKVLSTHEPGATFIGNMPLLSAACEIANQCRERVGNGFAPKVVLEHSRKAIEGLEPLDFMVFPGLNALRAHLHVTRAHAALELERWEEAKEDAEMALACDPSFKEAEYMKQSAENEEW</sequence>
<evidence type="ECO:0000313" key="1">
    <source>
        <dbReference type="EMBL" id="CAD9402092.1"/>
    </source>
</evidence>
<reference evidence="1" key="1">
    <citation type="submission" date="2021-01" db="EMBL/GenBank/DDBJ databases">
        <authorList>
            <person name="Corre E."/>
            <person name="Pelletier E."/>
            <person name="Niang G."/>
            <person name="Scheremetjew M."/>
            <person name="Finn R."/>
            <person name="Kale V."/>
            <person name="Holt S."/>
            <person name="Cochrane G."/>
            <person name="Meng A."/>
            <person name="Brown T."/>
            <person name="Cohen L."/>
        </authorList>
    </citation>
    <scope>NUCLEOTIDE SEQUENCE</scope>
    <source>
        <strain evidence="1">CCMP2222</strain>
    </source>
</reference>
<name>A0A7S2BPS8_9DINO</name>
<dbReference type="SMART" id="SM00028">
    <property type="entry name" value="TPR"/>
    <property type="match status" value="2"/>
</dbReference>